<evidence type="ECO:0000313" key="4">
    <source>
        <dbReference type="Proteomes" id="UP000288859"/>
    </source>
</evidence>
<keyword evidence="2" id="KW-0812">Transmembrane</keyword>
<feature type="region of interest" description="Disordered" evidence="1">
    <location>
        <begin position="251"/>
        <end position="325"/>
    </location>
</feature>
<accession>A0A438N413</accession>
<feature type="transmembrane region" description="Helical" evidence="2">
    <location>
        <begin position="340"/>
        <end position="365"/>
    </location>
</feature>
<evidence type="ECO:0000256" key="1">
    <source>
        <dbReference type="SAM" id="MobiDB-lite"/>
    </source>
</evidence>
<protein>
    <recommendedName>
        <fullName evidence="5">REJ domain-containing protein</fullName>
    </recommendedName>
</protein>
<keyword evidence="2" id="KW-1133">Transmembrane helix</keyword>
<dbReference type="Proteomes" id="UP000288859">
    <property type="component" value="Unassembled WGS sequence"/>
</dbReference>
<evidence type="ECO:0008006" key="5">
    <source>
        <dbReference type="Google" id="ProtNLM"/>
    </source>
</evidence>
<sequence length="420" mass="44969">MRPNPIEPFGTQSDTQPPATSSSTTRVSASTRPIRSSEGRQPPSPNFRSNILTLTDSWIEISSHPSSSSLSSTLNDIVTTGLHVRSDTERLSRQFRSSAHSIPQEPRAISAAGSSQDEYEESGSESDHVLSSSNEDITQQDDENADDDDTSTALGVGSLNPVFTPQPHAFSQPVSSSSHDRPNLDSYFPPVSSSARSRDQGRHSDRTITQRSYQRQSQTRTRSDMSSYQPDHDAALRASLTTLLSCAAAVRPKTSQEPRAGVSSQPTRPATNQPAVLRLVPESELNSPSQRNTAIKATSSPKQVKRKSRESSKDRQAKKSRAAASRAAALSQDEFISPTLASWMISAGVVLVFSAISFSAGYAWGREVGRIEGEMGITSGSISGANGLGGTSSCGQETLRSTSSGLRRLRWGAGSSSVRA</sequence>
<dbReference type="AlphaFoldDB" id="A0A438N413"/>
<dbReference type="VEuPathDB" id="FungiDB:PV10_06523"/>
<feature type="compositionally biased region" description="Low complexity" evidence="1">
    <location>
        <begin position="209"/>
        <end position="227"/>
    </location>
</feature>
<keyword evidence="2" id="KW-0472">Membrane</keyword>
<feature type="compositionally biased region" description="Low complexity" evidence="1">
    <location>
        <begin position="19"/>
        <end position="32"/>
    </location>
</feature>
<feature type="compositionally biased region" description="Polar residues" evidence="1">
    <location>
        <begin position="284"/>
        <end position="302"/>
    </location>
</feature>
<feature type="compositionally biased region" description="Polar residues" evidence="1">
    <location>
        <begin position="253"/>
        <end position="274"/>
    </location>
</feature>
<organism evidence="3 4">
    <name type="scientific">Exophiala mesophila</name>
    <name type="common">Black yeast-like fungus</name>
    <dbReference type="NCBI Taxonomy" id="212818"/>
    <lineage>
        <taxon>Eukaryota</taxon>
        <taxon>Fungi</taxon>
        <taxon>Dikarya</taxon>
        <taxon>Ascomycota</taxon>
        <taxon>Pezizomycotina</taxon>
        <taxon>Eurotiomycetes</taxon>
        <taxon>Chaetothyriomycetidae</taxon>
        <taxon>Chaetothyriales</taxon>
        <taxon>Herpotrichiellaceae</taxon>
        <taxon>Exophiala</taxon>
    </lineage>
</organism>
<evidence type="ECO:0000313" key="3">
    <source>
        <dbReference type="EMBL" id="RVX70473.1"/>
    </source>
</evidence>
<reference evidence="3 4" key="1">
    <citation type="submission" date="2017-03" db="EMBL/GenBank/DDBJ databases">
        <title>Genomes of endolithic fungi from Antarctica.</title>
        <authorList>
            <person name="Coleine C."/>
            <person name="Masonjones S."/>
            <person name="Stajich J.E."/>
        </authorList>
    </citation>
    <scope>NUCLEOTIDE SEQUENCE [LARGE SCALE GENOMIC DNA]</scope>
    <source>
        <strain evidence="3 4">CCFEE 6314</strain>
    </source>
</reference>
<feature type="compositionally biased region" description="Acidic residues" evidence="1">
    <location>
        <begin position="138"/>
        <end position="150"/>
    </location>
</feature>
<proteinExistence type="predicted"/>
<gene>
    <name evidence="3" type="ORF">B0A52_05972</name>
</gene>
<feature type="region of interest" description="Disordered" evidence="1">
    <location>
        <begin position="89"/>
        <end position="230"/>
    </location>
</feature>
<dbReference type="EMBL" id="NAJM01000023">
    <property type="protein sequence ID" value="RVX70473.1"/>
    <property type="molecule type" value="Genomic_DNA"/>
</dbReference>
<comment type="caution">
    <text evidence="3">The sequence shown here is derived from an EMBL/GenBank/DDBJ whole genome shotgun (WGS) entry which is preliminary data.</text>
</comment>
<name>A0A438N413_EXOME</name>
<feature type="region of interest" description="Disordered" evidence="1">
    <location>
        <begin position="1"/>
        <end position="49"/>
    </location>
</feature>
<feature type="compositionally biased region" description="Basic and acidic residues" evidence="1">
    <location>
        <begin position="196"/>
        <end position="208"/>
    </location>
</feature>
<dbReference type="OrthoDB" id="5413188at2759"/>
<evidence type="ECO:0000256" key="2">
    <source>
        <dbReference type="SAM" id="Phobius"/>
    </source>
</evidence>